<gene>
    <name evidence="5" type="ORF">V0U79_05525</name>
</gene>
<dbReference type="InterPro" id="IPR050595">
    <property type="entry name" value="Bact_response_regulator"/>
</dbReference>
<dbReference type="RefSeq" id="WP_330198482.1">
    <property type="nucleotide sequence ID" value="NZ_JAZDRP010000003.1"/>
</dbReference>
<feature type="domain" description="Response regulatory" evidence="4">
    <location>
        <begin position="8"/>
        <end position="126"/>
    </location>
</feature>
<evidence type="ECO:0000256" key="1">
    <source>
        <dbReference type="ARBA" id="ARBA00022553"/>
    </source>
</evidence>
<reference evidence="5 6" key="1">
    <citation type="submission" date="2024-01" db="EMBL/GenBank/DDBJ databases">
        <title>Hyphobacterium bacterium isolated from marine sediment.</title>
        <authorList>
            <person name="Zhao S."/>
        </authorList>
    </citation>
    <scope>NUCLEOTIDE SEQUENCE [LARGE SCALE GENOMIC DNA]</scope>
    <source>
        <strain evidence="6">HN65</strain>
    </source>
</reference>
<keyword evidence="1 2" id="KW-0597">Phosphoprotein</keyword>
<dbReference type="Proteomes" id="UP001354971">
    <property type="component" value="Unassembled WGS sequence"/>
</dbReference>
<dbReference type="PANTHER" id="PTHR44591">
    <property type="entry name" value="STRESS RESPONSE REGULATOR PROTEIN 1"/>
    <property type="match status" value="1"/>
</dbReference>
<keyword evidence="6" id="KW-1185">Reference proteome</keyword>
<dbReference type="PANTHER" id="PTHR44591:SF3">
    <property type="entry name" value="RESPONSE REGULATORY DOMAIN-CONTAINING PROTEIN"/>
    <property type="match status" value="1"/>
</dbReference>
<proteinExistence type="predicted"/>
<feature type="region of interest" description="Disordered" evidence="3">
    <location>
        <begin position="143"/>
        <end position="162"/>
    </location>
</feature>
<dbReference type="Pfam" id="PF00072">
    <property type="entry name" value="Response_reg"/>
    <property type="match status" value="1"/>
</dbReference>
<evidence type="ECO:0000259" key="4">
    <source>
        <dbReference type="PROSITE" id="PS50110"/>
    </source>
</evidence>
<evidence type="ECO:0000313" key="6">
    <source>
        <dbReference type="Proteomes" id="UP001354971"/>
    </source>
</evidence>
<dbReference type="PROSITE" id="PS50110">
    <property type="entry name" value="RESPONSE_REGULATORY"/>
    <property type="match status" value="1"/>
</dbReference>
<dbReference type="CDD" id="cd17546">
    <property type="entry name" value="REC_hyHK_CKI1_RcsC-like"/>
    <property type="match status" value="1"/>
</dbReference>
<accession>A0ABU7LQF0</accession>
<dbReference type="InterPro" id="IPR011006">
    <property type="entry name" value="CheY-like_superfamily"/>
</dbReference>
<dbReference type="SUPFAM" id="SSF52172">
    <property type="entry name" value="CheY-like"/>
    <property type="match status" value="1"/>
</dbReference>
<dbReference type="InterPro" id="IPR001789">
    <property type="entry name" value="Sig_transdc_resp-reg_receiver"/>
</dbReference>
<organism evidence="5 6">
    <name type="scientific">Hyphobacterium lacteum</name>
    <dbReference type="NCBI Taxonomy" id="3116575"/>
    <lineage>
        <taxon>Bacteria</taxon>
        <taxon>Pseudomonadati</taxon>
        <taxon>Pseudomonadota</taxon>
        <taxon>Alphaproteobacteria</taxon>
        <taxon>Maricaulales</taxon>
        <taxon>Maricaulaceae</taxon>
        <taxon>Hyphobacterium</taxon>
    </lineage>
</organism>
<feature type="modified residue" description="4-aspartylphosphate" evidence="2">
    <location>
        <position position="58"/>
    </location>
</feature>
<dbReference type="Gene3D" id="3.40.50.2300">
    <property type="match status" value="1"/>
</dbReference>
<comment type="caution">
    <text evidence="5">The sequence shown here is derived from an EMBL/GenBank/DDBJ whole genome shotgun (WGS) entry which is preliminary data.</text>
</comment>
<dbReference type="SMART" id="SM00448">
    <property type="entry name" value="REC"/>
    <property type="match status" value="1"/>
</dbReference>
<sequence>MADFSKLFVLVVDDNEPMQRIVHTILEAFGVTRVIYATDADQAVGILETEPVDIVICDEIMPNMTGSEFCRAVRTSDKINPHLPIIILTAFANRNNVIKARDAGATEFCAKPVSIQTLFNRIAAVIDRPRPFVRATSFVGPDRRRSLGPTSNGLTRRESDNG</sequence>
<dbReference type="EMBL" id="JAZDRP010000003">
    <property type="protein sequence ID" value="MEE2525819.1"/>
    <property type="molecule type" value="Genomic_DNA"/>
</dbReference>
<protein>
    <submittedName>
        <fullName evidence="5">Response regulator</fullName>
    </submittedName>
</protein>
<evidence type="ECO:0000313" key="5">
    <source>
        <dbReference type="EMBL" id="MEE2525819.1"/>
    </source>
</evidence>
<evidence type="ECO:0000256" key="3">
    <source>
        <dbReference type="SAM" id="MobiDB-lite"/>
    </source>
</evidence>
<name>A0ABU7LQF0_9PROT</name>
<evidence type="ECO:0000256" key="2">
    <source>
        <dbReference type="PROSITE-ProRule" id="PRU00169"/>
    </source>
</evidence>